<dbReference type="Gene3D" id="3.30.70.330">
    <property type="match status" value="2"/>
</dbReference>
<evidence type="ECO:0000313" key="18">
    <source>
        <dbReference type="Proteomes" id="UP000325577"/>
    </source>
</evidence>
<dbReference type="OrthoDB" id="421226at2759"/>
<evidence type="ECO:0000259" key="16">
    <source>
        <dbReference type="PROSITE" id="PS50102"/>
    </source>
</evidence>
<dbReference type="InterPro" id="IPR014710">
    <property type="entry name" value="RmlC-like_jellyroll"/>
</dbReference>
<dbReference type="Proteomes" id="UP000325577">
    <property type="component" value="Linkage Group LG7"/>
</dbReference>
<dbReference type="FunFam" id="1.10.287.630:FF:000003">
    <property type="entry name" value="Cyclic nucleotide-gated ion channel 1"/>
    <property type="match status" value="1"/>
</dbReference>
<dbReference type="PROSITE" id="PS50042">
    <property type="entry name" value="CNMP_BINDING_3"/>
    <property type="match status" value="1"/>
</dbReference>
<keyword evidence="4 14" id="KW-0812">Transmembrane</keyword>
<evidence type="ECO:0000256" key="6">
    <source>
        <dbReference type="ARBA" id="ARBA00022884"/>
    </source>
</evidence>
<gene>
    <name evidence="17" type="ORF">F0562_016481</name>
</gene>
<dbReference type="PROSITE" id="PS51375">
    <property type="entry name" value="PPR"/>
    <property type="match status" value="3"/>
</dbReference>
<evidence type="ECO:0000259" key="15">
    <source>
        <dbReference type="PROSITE" id="PS50042"/>
    </source>
</evidence>
<dbReference type="InterPro" id="IPR002885">
    <property type="entry name" value="PPR_rpt"/>
</dbReference>
<feature type="repeat" description="PPR" evidence="13">
    <location>
        <begin position="1063"/>
        <end position="1097"/>
    </location>
</feature>
<dbReference type="Gene3D" id="1.25.40.10">
    <property type="entry name" value="Tetratricopeptide repeat domain"/>
    <property type="match status" value="3"/>
</dbReference>
<evidence type="ECO:0000256" key="2">
    <source>
        <dbReference type="ARBA" id="ARBA00010486"/>
    </source>
</evidence>
<sequence>MSSSVTSFRFFSLTPQTLSLSNSKPAPTLLSLFSFSSSSLNTPLKSISISTSFLHSSVSPIETSPSQFVRNVAVSSDLDQEEEVLKDEEEPSFSPAHKLFVGNLPFSVDSAALAGLFERAGNVEMVEVIYDKQTGRSRGFGFVTMSSVAEVEAAAQQFNGYELDGRALRVNSGPPPQKEELSFRGARGGSGTRFDNTNRVYVGNLSWDVDDLALETLFSEKGKVMEVKVVYDRDTGRSRGFGFVTYSSANEVNNAVESLNGIDLNGRPIRIEMTTDVTAGSMDFGHSKSIRFQDDLETENLTPPRRDSLSKLMYMINGKQTLKSFLKKTRMDATGKPFQEKELTRVFSEDYEVVQRKILDPRGPDITRWNKCFLVACLISLFIDPLFFYLPRPKAEGCMGASMPLKVVLTVIRTGIDAFYMIQIFVRFRTAYVAPSSRVFGRGELVIDPSKIASRYLRKDFWLDLLAALPFPQFLLRLYLIFPLSSQITKATGVVIETPWAGAAYNLMLYMLASHVIGSCWYLLAIERQEQCWKKVCNLQLLDCRHWFLDCHSLSNSDRNYWFNLSNISTLCDPSHGFFQFGIYAEALTFEVTSSKFFSKYTYCLWWGLRSLSSMGQNLVTSTYISEINFAIIIAILGLVLFALLIGNMQTYLQSTTMRLEEWRIRRMDTEQWMHHRQLPHELKESVRKYDQYAWIATRGVDEEAILKGLPLDLRRDIKRHLCLDLVRRVPIFDQMDEHMLEAICERLKPVLCTPGTCLVREGDPVNEMLFIIRGYLDSYTTNGGRTGFFNSCRIGPGDLCGEELLTWALDPRSSAILPSSTRTVKAISEVEAFALVAEDVKFVASQFRKLHSKQLRHTFRFYSPQWRTWAACFIQAAWFRYKRRKEAAELKAMECSISMASLPEAATKQMSTPLPPLASELAMYAVKLAASTRRGGSMRCGSELDLLNSLQKPVEPDFSVEDSNYAEDDMVMLTSTISDYSLRGEVDHARNVFDKMGHRDSVSWNVMIKGYIENNRVGDARALFDEMPEKSSVSWNSMIMAYAKERKTHVALKLFVVMPDKDVVSWTAIVTALCRDSRIEDAWHFFKQMPEPNSVSWSSIISGFQQNRFAAKTLSLFKDMLLAGVQPTSHSITSALAASADLAMLSVSEQFYAQLLKRGFDCNTHIGNSAISMFIKSGSFDNARRVFVDLHEPDLVTWNSMIMGYGQHGYGREAVMIFHQMQKAQFLPDYISFLGVLHGCSHCGFVEEGEQYFRSMEMDSWDSTRT</sequence>
<keyword evidence="5" id="KW-0677">Repeat</keyword>
<dbReference type="CDD" id="cd21608">
    <property type="entry name" value="RRM2_NsCP33_like"/>
    <property type="match status" value="1"/>
</dbReference>
<name>A0A5J4ZJE1_9ASTE</name>
<dbReference type="CDD" id="cd00038">
    <property type="entry name" value="CAP_ED"/>
    <property type="match status" value="1"/>
</dbReference>
<dbReference type="EMBL" id="CM018050">
    <property type="protein sequence ID" value="KAA8518745.1"/>
    <property type="molecule type" value="Genomic_DNA"/>
</dbReference>
<dbReference type="GO" id="GO:0005249">
    <property type="term" value="F:voltage-gated potassium channel activity"/>
    <property type="evidence" value="ECO:0007669"/>
    <property type="project" value="InterPro"/>
</dbReference>
<dbReference type="InterPro" id="IPR048289">
    <property type="entry name" value="RRM2_NsCP33-like"/>
</dbReference>
<keyword evidence="3" id="KW-0813">Transport</keyword>
<accession>A0A5J4ZJE1</accession>
<evidence type="ECO:0000256" key="13">
    <source>
        <dbReference type="PROSITE-ProRule" id="PRU00708"/>
    </source>
</evidence>
<comment type="subcellular location">
    <subcellularLocation>
        <location evidence="1">Endomembrane system</location>
        <topology evidence="1">Multi-pass membrane protein</topology>
    </subcellularLocation>
</comment>
<dbReference type="PANTHER" id="PTHR45651:SF16">
    <property type="entry name" value="PROTEIN CNGC15A"/>
    <property type="match status" value="1"/>
</dbReference>
<feature type="domain" description="Cyclic nucleotide-binding" evidence="15">
    <location>
        <begin position="732"/>
        <end position="829"/>
    </location>
</feature>
<dbReference type="InterPro" id="IPR003938">
    <property type="entry name" value="K_chnl_volt-dep_EAG/ELK/ERG"/>
</dbReference>
<dbReference type="SMART" id="SM00360">
    <property type="entry name" value="RRM"/>
    <property type="match status" value="2"/>
</dbReference>
<dbReference type="InterPro" id="IPR005821">
    <property type="entry name" value="Ion_trans_dom"/>
</dbReference>
<dbReference type="SUPFAM" id="SSF51206">
    <property type="entry name" value="cAMP-binding domain-like"/>
    <property type="match status" value="1"/>
</dbReference>
<keyword evidence="6 12" id="KW-0694">RNA-binding</keyword>
<feature type="domain" description="RRM" evidence="16">
    <location>
        <begin position="97"/>
        <end position="175"/>
    </location>
</feature>
<dbReference type="PANTHER" id="PTHR45651">
    <property type="entry name" value="CYCLIC NUCLEOTIDE-GATED ION CHANNEL 15-RELATED-RELATED"/>
    <property type="match status" value="1"/>
</dbReference>
<evidence type="ECO:0000256" key="14">
    <source>
        <dbReference type="SAM" id="Phobius"/>
    </source>
</evidence>
<dbReference type="SUPFAM" id="SSF54928">
    <property type="entry name" value="RNA-binding domain, RBD"/>
    <property type="match status" value="2"/>
</dbReference>
<feature type="transmembrane region" description="Helical" evidence="14">
    <location>
        <begin position="372"/>
        <end position="390"/>
    </location>
</feature>
<dbReference type="PROSITE" id="PS50102">
    <property type="entry name" value="RRM"/>
    <property type="match status" value="2"/>
</dbReference>
<evidence type="ECO:0000256" key="3">
    <source>
        <dbReference type="ARBA" id="ARBA00022448"/>
    </source>
</evidence>
<feature type="transmembrane region" description="Helical" evidence="14">
    <location>
        <begin position="502"/>
        <end position="525"/>
    </location>
</feature>
<dbReference type="InterPro" id="IPR035979">
    <property type="entry name" value="RBD_domain_sf"/>
</dbReference>
<keyword evidence="9 14" id="KW-0472">Membrane</keyword>
<dbReference type="GO" id="GO:0012505">
    <property type="term" value="C:endomembrane system"/>
    <property type="evidence" value="ECO:0007669"/>
    <property type="project" value="UniProtKB-SubCell"/>
</dbReference>
<dbReference type="AlphaFoldDB" id="A0A5J4ZJE1"/>
<reference evidence="17 18" key="1">
    <citation type="submission" date="2019-09" db="EMBL/GenBank/DDBJ databases">
        <title>A chromosome-level genome assembly of the Chinese tupelo Nyssa sinensis.</title>
        <authorList>
            <person name="Yang X."/>
            <person name="Kang M."/>
            <person name="Yang Y."/>
            <person name="Xiong H."/>
            <person name="Wang M."/>
            <person name="Zhang Z."/>
            <person name="Wang Z."/>
            <person name="Wu H."/>
            <person name="Ma T."/>
            <person name="Liu J."/>
            <person name="Xi Z."/>
        </authorList>
    </citation>
    <scope>NUCLEOTIDE SEQUENCE [LARGE SCALE GENOMIC DNA]</scope>
    <source>
        <strain evidence="17">J267</strain>
        <tissue evidence="17">Leaf</tissue>
    </source>
</reference>
<evidence type="ECO:0000256" key="7">
    <source>
        <dbReference type="ARBA" id="ARBA00022989"/>
    </source>
</evidence>
<organism evidence="17 18">
    <name type="scientific">Nyssa sinensis</name>
    <dbReference type="NCBI Taxonomy" id="561372"/>
    <lineage>
        <taxon>Eukaryota</taxon>
        <taxon>Viridiplantae</taxon>
        <taxon>Streptophyta</taxon>
        <taxon>Embryophyta</taxon>
        <taxon>Tracheophyta</taxon>
        <taxon>Spermatophyta</taxon>
        <taxon>Magnoliopsida</taxon>
        <taxon>eudicotyledons</taxon>
        <taxon>Gunneridae</taxon>
        <taxon>Pentapetalae</taxon>
        <taxon>asterids</taxon>
        <taxon>Cornales</taxon>
        <taxon>Nyssaceae</taxon>
        <taxon>Nyssa</taxon>
    </lineage>
</organism>
<dbReference type="InterPro" id="IPR012677">
    <property type="entry name" value="Nucleotide-bd_a/b_plait_sf"/>
</dbReference>
<dbReference type="GO" id="GO:0016020">
    <property type="term" value="C:membrane"/>
    <property type="evidence" value="ECO:0007669"/>
    <property type="project" value="InterPro"/>
</dbReference>
<dbReference type="Pfam" id="PF00520">
    <property type="entry name" value="Ion_trans"/>
    <property type="match status" value="1"/>
</dbReference>
<dbReference type="Pfam" id="PF13041">
    <property type="entry name" value="PPR_2"/>
    <property type="match status" value="1"/>
</dbReference>
<comment type="similarity">
    <text evidence="2">Belongs to the cyclic nucleotide-gated cation channel (TC 1.A.1.5) family.</text>
</comment>
<dbReference type="Gene3D" id="1.10.287.630">
    <property type="entry name" value="Helix hairpin bin"/>
    <property type="match status" value="1"/>
</dbReference>
<keyword evidence="10" id="KW-1071">Ligand-gated ion channel</keyword>
<keyword evidence="11" id="KW-0407">Ion channel</keyword>
<keyword evidence="8" id="KW-0406">Ion transport</keyword>
<dbReference type="InterPro" id="IPR000504">
    <property type="entry name" value="RRM_dom"/>
</dbReference>
<dbReference type="InterPro" id="IPR018490">
    <property type="entry name" value="cNMP-bd_dom_sf"/>
</dbReference>
<keyword evidence="7 14" id="KW-1133">Transmembrane helix</keyword>
<evidence type="ECO:0000256" key="4">
    <source>
        <dbReference type="ARBA" id="ARBA00022692"/>
    </source>
</evidence>
<dbReference type="NCBIfam" id="TIGR00756">
    <property type="entry name" value="PPR"/>
    <property type="match status" value="4"/>
</dbReference>
<dbReference type="SUPFAM" id="SSF81324">
    <property type="entry name" value="Voltage-gated potassium channels"/>
    <property type="match status" value="1"/>
</dbReference>
<dbReference type="FunFam" id="2.60.120.10:FF:000024">
    <property type="entry name" value="Cyclic nucleotide-gated ion channel 1"/>
    <property type="match status" value="1"/>
</dbReference>
<dbReference type="Pfam" id="PF00076">
    <property type="entry name" value="RRM_1"/>
    <property type="match status" value="2"/>
</dbReference>
<keyword evidence="18" id="KW-1185">Reference proteome</keyword>
<feature type="transmembrane region" description="Helical" evidence="14">
    <location>
        <begin position="628"/>
        <end position="649"/>
    </location>
</feature>
<evidence type="ECO:0000256" key="9">
    <source>
        <dbReference type="ARBA" id="ARBA00023136"/>
    </source>
</evidence>
<feature type="transmembrane region" description="Helical" evidence="14">
    <location>
        <begin position="461"/>
        <end position="482"/>
    </location>
</feature>
<dbReference type="GO" id="GO:0003723">
    <property type="term" value="F:RNA binding"/>
    <property type="evidence" value="ECO:0007669"/>
    <property type="project" value="UniProtKB-UniRule"/>
</dbReference>
<evidence type="ECO:0000256" key="10">
    <source>
        <dbReference type="ARBA" id="ARBA00023286"/>
    </source>
</evidence>
<evidence type="ECO:0000256" key="5">
    <source>
        <dbReference type="ARBA" id="ARBA00022737"/>
    </source>
</evidence>
<dbReference type="Gene3D" id="2.60.120.10">
    <property type="entry name" value="Jelly Rolls"/>
    <property type="match status" value="1"/>
</dbReference>
<feature type="repeat" description="PPR" evidence="13">
    <location>
        <begin position="1195"/>
        <end position="1229"/>
    </location>
</feature>
<feature type="domain" description="RRM" evidence="16">
    <location>
        <begin position="198"/>
        <end position="276"/>
    </location>
</feature>
<evidence type="ECO:0000256" key="1">
    <source>
        <dbReference type="ARBA" id="ARBA00004127"/>
    </source>
</evidence>
<evidence type="ECO:0008006" key="19">
    <source>
        <dbReference type="Google" id="ProtNLM"/>
    </source>
</evidence>
<dbReference type="InterPro" id="IPR000595">
    <property type="entry name" value="cNMP-bd_dom"/>
</dbReference>
<dbReference type="FunFam" id="1.25.40.10:FF:000031">
    <property type="entry name" value="Pentatricopeptide repeat-containing protein mitochondrial"/>
    <property type="match status" value="1"/>
</dbReference>
<dbReference type="Gene3D" id="1.10.287.70">
    <property type="match status" value="1"/>
</dbReference>
<dbReference type="SMART" id="SM00100">
    <property type="entry name" value="cNMP"/>
    <property type="match status" value="1"/>
</dbReference>
<dbReference type="Pfam" id="PF01535">
    <property type="entry name" value="PPR"/>
    <property type="match status" value="4"/>
</dbReference>
<evidence type="ECO:0000313" key="17">
    <source>
        <dbReference type="EMBL" id="KAA8518745.1"/>
    </source>
</evidence>
<protein>
    <recommendedName>
        <fullName evidence="19">Cyclic nucleotide-binding domain-containing protein</fullName>
    </recommendedName>
</protein>
<dbReference type="InterPro" id="IPR011990">
    <property type="entry name" value="TPR-like_helical_dom_sf"/>
</dbReference>
<dbReference type="PRINTS" id="PR01463">
    <property type="entry name" value="EAGCHANLFMLY"/>
</dbReference>
<evidence type="ECO:0000256" key="12">
    <source>
        <dbReference type="PROSITE-ProRule" id="PRU00176"/>
    </source>
</evidence>
<feature type="repeat" description="PPR" evidence="13">
    <location>
        <begin position="1001"/>
        <end position="1035"/>
    </location>
</feature>
<evidence type="ECO:0000256" key="11">
    <source>
        <dbReference type="ARBA" id="ARBA00023303"/>
    </source>
</evidence>
<proteinExistence type="inferred from homology"/>
<evidence type="ECO:0000256" key="8">
    <source>
        <dbReference type="ARBA" id="ARBA00023065"/>
    </source>
</evidence>